<dbReference type="Gene3D" id="1.25.40.10">
    <property type="entry name" value="Tetratricopeptide repeat domain"/>
    <property type="match status" value="1"/>
</dbReference>
<dbReference type="SUPFAM" id="SSF48452">
    <property type="entry name" value="TPR-like"/>
    <property type="match status" value="1"/>
</dbReference>
<evidence type="ECO:0000313" key="8">
    <source>
        <dbReference type="EMBL" id="TGG39435.1"/>
    </source>
</evidence>
<dbReference type="InterPro" id="IPR012944">
    <property type="entry name" value="SusD_RagB_dom"/>
</dbReference>
<reference evidence="8 9" key="1">
    <citation type="submission" date="2019-02" db="EMBL/GenBank/DDBJ databases">
        <title>Isolation and identification of novel species under the genus Muribaculum.</title>
        <authorList>
            <person name="Miyake S."/>
            <person name="Ding Y."/>
            <person name="Low A."/>
            <person name="Soh M."/>
            <person name="Seedorf H."/>
        </authorList>
    </citation>
    <scope>NUCLEOTIDE SEQUENCE [LARGE SCALE GENOMIC DNA]</scope>
    <source>
        <strain evidence="8 9">TLL-A3</strain>
    </source>
</reference>
<feature type="chain" id="PRO_5021506944" evidence="6">
    <location>
        <begin position="23"/>
        <end position="554"/>
    </location>
</feature>
<feature type="signal peptide" evidence="6">
    <location>
        <begin position="1"/>
        <end position="22"/>
    </location>
</feature>
<evidence type="ECO:0000256" key="4">
    <source>
        <dbReference type="ARBA" id="ARBA00023136"/>
    </source>
</evidence>
<dbReference type="Gene3D" id="1.25.40.390">
    <property type="match status" value="1"/>
</dbReference>
<protein>
    <submittedName>
        <fullName evidence="8">RagB/SusD family nutrient uptake outer membrane protein</fullName>
    </submittedName>
</protein>
<evidence type="ECO:0000256" key="3">
    <source>
        <dbReference type="ARBA" id="ARBA00022729"/>
    </source>
</evidence>
<name>A0A4Z0V6P9_9BACT</name>
<dbReference type="Proteomes" id="UP000297635">
    <property type="component" value="Unassembled WGS sequence"/>
</dbReference>
<dbReference type="PROSITE" id="PS51257">
    <property type="entry name" value="PROKAR_LIPOPROTEIN"/>
    <property type="match status" value="1"/>
</dbReference>
<keyword evidence="5" id="KW-0998">Cell outer membrane</keyword>
<evidence type="ECO:0000256" key="6">
    <source>
        <dbReference type="SAM" id="SignalP"/>
    </source>
</evidence>
<evidence type="ECO:0000256" key="2">
    <source>
        <dbReference type="ARBA" id="ARBA00006275"/>
    </source>
</evidence>
<keyword evidence="4" id="KW-0472">Membrane</keyword>
<evidence type="ECO:0000256" key="5">
    <source>
        <dbReference type="ARBA" id="ARBA00023237"/>
    </source>
</evidence>
<accession>A0A4Z0V6P9</accession>
<feature type="domain" description="RagB/SusD" evidence="7">
    <location>
        <begin position="292"/>
        <end position="554"/>
    </location>
</feature>
<evidence type="ECO:0000256" key="1">
    <source>
        <dbReference type="ARBA" id="ARBA00004442"/>
    </source>
</evidence>
<comment type="subcellular location">
    <subcellularLocation>
        <location evidence="1">Cell outer membrane</location>
    </subcellularLocation>
</comment>
<keyword evidence="3 6" id="KW-0732">Signal</keyword>
<dbReference type="GO" id="GO:0009279">
    <property type="term" value="C:cell outer membrane"/>
    <property type="evidence" value="ECO:0007669"/>
    <property type="project" value="UniProtKB-SubCell"/>
</dbReference>
<comment type="similarity">
    <text evidence="2">Belongs to the SusD family.</text>
</comment>
<dbReference type="AlphaFoldDB" id="A0A4Z0V6P9"/>
<dbReference type="Gene3D" id="1.10.3780.10">
    <property type="entry name" value="SusD-like"/>
    <property type="match status" value="1"/>
</dbReference>
<dbReference type="EMBL" id="SJSA01000001">
    <property type="protein sequence ID" value="TGG39435.1"/>
    <property type="molecule type" value="Genomic_DNA"/>
</dbReference>
<gene>
    <name evidence="8" type="ORF">EZ315_01440</name>
</gene>
<sequence length="554" mass="61940">MKLNKYIALGGLALGLSMSSCIGDLDLEPNDPNYGNATDYAAVLAKCYSGMAVSGQDGPGSSDISGLDNGRGQYCRAIFMMNEFPTDECLWIWKDEGIYDICTNSFDASNGNIYGTYSRLYSHIAVCNDFIANARTNSDPVVQDMVLQARTLRAMSYYWVVDIFGQGSFITEEAAVGENPVQKSRLDLYNWLKDELEDIVAKFKDSDMPVAYGHVGLDGAQALLARLYLNAKVYTDGKQEGWAECQKHCEEIIARHKGGGFNGSGLANHYLYLFCRDNHVYMPGGGNTAENEILWGLAFEPYYTQSYGAANFIICASITTANMDKNGFSMSSANYGMVNEWTCMHGRKEFFDKFTDGDKRSSLWLKEDDGFTRENTDYSTFNNGYATVKFTNLIAGTDGGWSQENGGIYGPVDSEGKPTMAANTQNWPDTDYPLIRLADVYLMYTECFIMGNVGDQAKALRYASYVSERAGQRAWVEGDLTADNILDERARELYWELTRRSDLVRHDKYTGGRYLWSWKGNVAEGNSINERYKLMPIPVQIISAQPEFKQNPGY</sequence>
<dbReference type="RefSeq" id="WP_135469982.1">
    <property type="nucleotide sequence ID" value="NZ_CASGTF010000050.1"/>
</dbReference>
<comment type="caution">
    <text evidence="8">The sequence shown here is derived from an EMBL/GenBank/DDBJ whole genome shotgun (WGS) entry which is preliminary data.</text>
</comment>
<keyword evidence="9" id="KW-1185">Reference proteome</keyword>
<dbReference type="GeneID" id="82148435"/>
<dbReference type="Pfam" id="PF07980">
    <property type="entry name" value="SusD_RagB"/>
    <property type="match status" value="1"/>
</dbReference>
<evidence type="ECO:0000259" key="7">
    <source>
        <dbReference type="Pfam" id="PF07980"/>
    </source>
</evidence>
<dbReference type="InterPro" id="IPR011990">
    <property type="entry name" value="TPR-like_helical_dom_sf"/>
</dbReference>
<proteinExistence type="inferred from homology"/>
<organism evidence="8 9">
    <name type="scientific">Duncaniella freteri</name>
    <dbReference type="NCBI Taxonomy" id="2530391"/>
    <lineage>
        <taxon>Bacteria</taxon>
        <taxon>Pseudomonadati</taxon>
        <taxon>Bacteroidota</taxon>
        <taxon>Bacteroidia</taxon>
        <taxon>Bacteroidales</taxon>
        <taxon>Muribaculaceae</taxon>
        <taxon>Duncaniella</taxon>
    </lineage>
</organism>
<evidence type="ECO:0000313" key="9">
    <source>
        <dbReference type="Proteomes" id="UP000297635"/>
    </source>
</evidence>